<gene>
    <name evidence="12" type="ORF">D9Q81_02770</name>
</gene>
<feature type="binding site" evidence="9">
    <location>
        <position position="76"/>
    </location>
    <ligand>
        <name>a divalent metal cation</name>
        <dbReference type="ChEBI" id="CHEBI:60240"/>
    </ligand>
</feature>
<comment type="catalytic activity">
    <reaction evidence="1 9 10">
        <text>Endonucleolytic cleavage to 5'-phosphomonoester.</text>
        <dbReference type="EC" id="3.1.26.4"/>
    </reaction>
</comment>
<name>A0A3R9PAG4_9CREN</name>
<feature type="domain" description="RNase H type-2" evidence="11">
    <location>
        <begin position="69"/>
        <end position="231"/>
    </location>
</feature>
<dbReference type="GO" id="GO:0046872">
    <property type="term" value="F:metal ion binding"/>
    <property type="evidence" value="ECO:0007669"/>
    <property type="project" value="UniProtKB-KW"/>
</dbReference>
<keyword evidence="8 9" id="KW-0378">Hydrolase</keyword>
<organism evidence="12 13">
    <name type="scientific">Candidatus Korarchaeum cryptofilum</name>
    <dbReference type="NCBI Taxonomy" id="498846"/>
    <lineage>
        <taxon>Archaea</taxon>
        <taxon>Thermoproteota</taxon>
        <taxon>Candidatus Korarchaeia</taxon>
        <taxon>Candidatus Korarchaeales</taxon>
        <taxon>Candidatus Korarchaeaceae</taxon>
        <taxon>Candidatus Korarchaeum</taxon>
    </lineage>
</organism>
<dbReference type="GO" id="GO:0003723">
    <property type="term" value="F:RNA binding"/>
    <property type="evidence" value="ECO:0007669"/>
    <property type="project" value="UniProtKB-UniRule"/>
</dbReference>
<dbReference type="Gene3D" id="3.30.420.10">
    <property type="entry name" value="Ribonuclease H-like superfamily/Ribonuclease H"/>
    <property type="match status" value="1"/>
</dbReference>
<dbReference type="EMBL" id="RCOR01000018">
    <property type="protein sequence ID" value="RSN69544.1"/>
    <property type="molecule type" value="Genomic_DNA"/>
</dbReference>
<dbReference type="PANTHER" id="PTHR10954">
    <property type="entry name" value="RIBONUCLEASE H2 SUBUNIT A"/>
    <property type="match status" value="1"/>
</dbReference>
<dbReference type="GeneID" id="6094424"/>
<evidence type="ECO:0000256" key="3">
    <source>
        <dbReference type="ARBA" id="ARBA00004496"/>
    </source>
</evidence>
<dbReference type="InterPro" id="IPR024567">
    <property type="entry name" value="RNase_HII/HIII_dom"/>
</dbReference>
<dbReference type="GO" id="GO:0004523">
    <property type="term" value="F:RNA-DNA hybrid ribonuclease activity"/>
    <property type="evidence" value="ECO:0007669"/>
    <property type="project" value="UniProtKB-UniRule"/>
</dbReference>
<evidence type="ECO:0000256" key="4">
    <source>
        <dbReference type="ARBA" id="ARBA00022490"/>
    </source>
</evidence>
<accession>A0A3R9PAG4</accession>
<evidence type="ECO:0000256" key="8">
    <source>
        <dbReference type="ARBA" id="ARBA00022801"/>
    </source>
</evidence>
<dbReference type="InterPro" id="IPR001352">
    <property type="entry name" value="RNase_HII/HIII"/>
</dbReference>
<evidence type="ECO:0000256" key="2">
    <source>
        <dbReference type="ARBA" id="ARBA00004065"/>
    </source>
</evidence>
<comment type="subcellular location">
    <subcellularLocation>
        <location evidence="3">Cytoplasm</location>
    </subcellularLocation>
</comment>
<feature type="binding site" evidence="9">
    <location>
        <position position="177"/>
    </location>
    <ligand>
        <name>a divalent metal cation</name>
        <dbReference type="ChEBI" id="CHEBI:60240"/>
    </ligand>
</feature>
<dbReference type="InterPro" id="IPR036397">
    <property type="entry name" value="RNaseH_sf"/>
</dbReference>
<comment type="similarity">
    <text evidence="10">Belongs to the RNase HII family.</text>
</comment>
<evidence type="ECO:0000256" key="10">
    <source>
        <dbReference type="RuleBase" id="RU003515"/>
    </source>
</evidence>
<dbReference type="EC" id="3.1.26.4" evidence="10"/>
<evidence type="ECO:0000256" key="9">
    <source>
        <dbReference type="PROSITE-ProRule" id="PRU01319"/>
    </source>
</evidence>
<comment type="function">
    <text evidence="2 10">Endonuclease that specifically degrades the RNA of RNA-DNA hybrids.</text>
</comment>
<evidence type="ECO:0000259" key="11">
    <source>
        <dbReference type="PROSITE" id="PS51975"/>
    </source>
</evidence>
<evidence type="ECO:0000256" key="5">
    <source>
        <dbReference type="ARBA" id="ARBA00022722"/>
    </source>
</evidence>
<keyword evidence="7 9" id="KW-0255">Endonuclease</keyword>
<dbReference type="GO" id="GO:0006298">
    <property type="term" value="P:mismatch repair"/>
    <property type="evidence" value="ECO:0007669"/>
    <property type="project" value="TreeGrafter"/>
</dbReference>
<dbReference type="Pfam" id="PF01351">
    <property type="entry name" value="RNase_HII"/>
    <property type="match status" value="1"/>
</dbReference>
<dbReference type="InterPro" id="IPR012337">
    <property type="entry name" value="RNaseH-like_sf"/>
</dbReference>
<dbReference type="AlphaFoldDB" id="A0A3R9PAG4"/>
<reference evidence="12 13" key="1">
    <citation type="submission" date="2018-10" db="EMBL/GenBank/DDBJ databases">
        <title>Co-occurring genomic capacity for anaerobic methane metabolism and dissimilatory sulfite reduction discovered in the Korarchaeota.</title>
        <authorList>
            <person name="Mckay L.J."/>
            <person name="Dlakic M."/>
            <person name="Fields M.W."/>
            <person name="Delmont T.O."/>
            <person name="Eren A.M."/>
            <person name="Jay Z.J."/>
            <person name="Klingelsmith K.B."/>
            <person name="Rusch D.B."/>
            <person name="Inskeep W.P."/>
        </authorList>
    </citation>
    <scope>NUCLEOTIDE SEQUENCE [LARGE SCALE GENOMIC DNA]</scope>
    <source>
        <strain evidence="12 13">WS</strain>
    </source>
</reference>
<dbReference type="GO" id="GO:0005737">
    <property type="term" value="C:cytoplasm"/>
    <property type="evidence" value="ECO:0007669"/>
    <property type="project" value="UniProtKB-SubCell"/>
</dbReference>
<proteinExistence type="inferred from homology"/>
<keyword evidence="4" id="KW-0963">Cytoplasm</keyword>
<dbReference type="Proteomes" id="UP000278149">
    <property type="component" value="Unassembled WGS sequence"/>
</dbReference>
<dbReference type="PROSITE" id="PS51975">
    <property type="entry name" value="RNASE_H_2"/>
    <property type="match status" value="1"/>
</dbReference>
<feature type="binding site" evidence="9">
    <location>
        <position position="75"/>
    </location>
    <ligand>
        <name>a divalent metal cation</name>
        <dbReference type="ChEBI" id="CHEBI:60240"/>
    </ligand>
</feature>
<keyword evidence="6 9" id="KW-0479">Metal-binding</keyword>
<evidence type="ECO:0000313" key="13">
    <source>
        <dbReference type="Proteomes" id="UP000278149"/>
    </source>
</evidence>
<evidence type="ECO:0000256" key="6">
    <source>
        <dbReference type="ARBA" id="ARBA00022723"/>
    </source>
</evidence>
<evidence type="ECO:0000313" key="12">
    <source>
        <dbReference type="EMBL" id="RSN69544.1"/>
    </source>
</evidence>
<dbReference type="RefSeq" id="WP_052568357.1">
    <property type="nucleotide sequence ID" value="NZ_RCOR01000018.1"/>
</dbReference>
<protein>
    <recommendedName>
        <fullName evidence="10">Ribonuclease</fullName>
        <ecNumber evidence="10">3.1.26.4</ecNumber>
    </recommendedName>
</protein>
<keyword evidence="5 9" id="KW-0540">Nuclease</keyword>
<dbReference type="SUPFAM" id="SSF53098">
    <property type="entry name" value="Ribonuclease H-like"/>
    <property type="match status" value="1"/>
</dbReference>
<dbReference type="GO" id="GO:0032299">
    <property type="term" value="C:ribonuclease H2 complex"/>
    <property type="evidence" value="ECO:0007669"/>
    <property type="project" value="TreeGrafter"/>
</dbReference>
<dbReference type="GO" id="GO:0043137">
    <property type="term" value="P:DNA replication, removal of RNA primer"/>
    <property type="evidence" value="ECO:0007669"/>
    <property type="project" value="TreeGrafter"/>
</dbReference>
<comment type="cofactor">
    <cofactor evidence="9">
        <name>Mn(2+)</name>
        <dbReference type="ChEBI" id="CHEBI:29035"/>
    </cofactor>
    <cofactor evidence="9">
        <name>Mg(2+)</name>
        <dbReference type="ChEBI" id="CHEBI:18420"/>
    </cofactor>
    <text evidence="9">Manganese or magnesium. Binds 1 divalent metal ion per monomer in the absence of substrate. May bind a second metal ion after substrate binding.</text>
</comment>
<comment type="caution">
    <text evidence="12">The sequence shown here is derived from an EMBL/GenBank/DDBJ whole genome shotgun (WGS) entry which is preliminary data.</text>
</comment>
<evidence type="ECO:0000256" key="7">
    <source>
        <dbReference type="ARBA" id="ARBA00022759"/>
    </source>
</evidence>
<dbReference type="PANTHER" id="PTHR10954:SF23">
    <property type="entry name" value="RIBONUCLEASE"/>
    <property type="match status" value="1"/>
</dbReference>
<sequence length="231" mass="26358">MRQLSTLLRREELESLRSRLELKIPPKNEWEEFRFEIDGYSGIVYKNGKVVYHEALVSLIESILMEDECIEIGSDEAGKGEREGPIVVAAVALDGEGRKFLRARGLLESKSVPKKRIEELAGLIREVSISSHVKRVSPEELRELWNRGNLNDLLSIWHFEVVKEVLKDTEACRIIVDSFDRRRLEEAFSQIKGIEVIIESGADLKYPSVAAASILAKFEYQKSDKTGIKWT</sequence>
<evidence type="ECO:0000256" key="1">
    <source>
        <dbReference type="ARBA" id="ARBA00000077"/>
    </source>
</evidence>